<dbReference type="Proteomes" id="UP000673691">
    <property type="component" value="Unassembled WGS sequence"/>
</dbReference>
<dbReference type="SUPFAM" id="SSF54736">
    <property type="entry name" value="ClpS-like"/>
    <property type="match status" value="1"/>
</dbReference>
<feature type="region of interest" description="Disordered" evidence="3">
    <location>
        <begin position="141"/>
        <end position="176"/>
    </location>
</feature>
<evidence type="ECO:0000256" key="1">
    <source>
        <dbReference type="ARBA" id="ARBA00022980"/>
    </source>
</evidence>
<gene>
    <name evidence="5" type="ORF">BJ554DRAFT_436</name>
</gene>
<dbReference type="GO" id="GO:0005762">
    <property type="term" value="C:mitochondrial large ribosomal subunit"/>
    <property type="evidence" value="ECO:0007669"/>
    <property type="project" value="TreeGrafter"/>
</dbReference>
<keyword evidence="1" id="KW-0689">Ribosomal protein</keyword>
<proteinExistence type="predicted"/>
<dbReference type="AlphaFoldDB" id="A0A8H7ZTF6"/>
<comment type="caution">
    <text evidence="5">The sequence shown here is derived from an EMBL/GenBank/DDBJ whole genome shotgun (WGS) entry which is preliminary data.</text>
</comment>
<evidence type="ECO:0000313" key="5">
    <source>
        <dbReference type="EMBL" id="KAG5459191.1"/>
    </source>
</evidence>
<feature type="domain" description="Large ribosomal subunit protein bL12 C-terminal" evidence="4">
    <location>
        <begin position="316"/>
        <end position="353"/>
    </location>
</feature>
<dbReference type="InterPro" id="IPR000206">
    <property type="entry name" value="Ribosomal_bL12"/>
</dbReference>
<dbReference type="GO" id="GO:0003729">
    <property type="term" value="F:mRNA binding"/>
    <property type="evidence" value="ECO:0007669"/>
    <property type="project" value="TreeGrafter"/>
</dbReference>
<dbReference type="GO" id="GO:0006412">
    <property type="term" value="P:translation"/>
    <property type="evidence" value="ECO:0007669"/>
    <property type="project" value="InterPro"/>
</dbReference>
<evidence type="ECO:0000256" key="3">
    <source>
        <dbReference type="SAM" id="MobiDB-lite"/>
    </source>
</evidence>
<protein>
    <recommendedName>
        <fullName evidence="4">Large ribosomal subunit protein bL12 C-terminal domain-containing protein</fullName>
    </recommendedName>
</protein>
<dbReference type="EMBL" id="JAEFCI010007227">
    <property type="protein sequence ID" value="KAG5459191.1"/>
    <property type="molecule type" value="Genomic_DNA"/>
</dbReference>
<dbReference type="InterPro" id="IPR014719">
    <property type="entry name" value="Ribosomal_bL12_C/ClpS-like"/>
</dbReference>
<feature type="compositionally biased region" description="Basic residues" evidence="3">
    <location>
        <begin position="146"/>
        <end position="156"/>
    </location>
</feature>
<keyword evidence="6" id="KW-1185">Reference proteome</keyword>
<dbReference type="PANTHER" id="PTHR45987:SF4">
    <property type="entry name" value="LARGE RIBOSOMAL SUBUNIT PROTEIN BL12M"/>
    <property type="match status" value="1"/>
</dbReference>
<accession>A0A8H7ZTF6</accession>
<dbReference type="Gene3D" id="3.30.1390.10">
    <property type="match status" value="1"/>
</dbReference>
<organism evidence="5 6">
    <name type="scientific">Olpidium bornovanus</name>
    <dbReference type="NCBI Taxonomy" id="278681"/>
    <lineage>
        <taxon>Eukaryota</taxon>
        <taxon>Fungi</taxon>
        <taxon>Fungi incertae sedis</taxon>
        <taxon>Olpidiomycota</taxon>
        <taxon>Olpidiomycotina</taxon>
        <taxon>Olpidiomycetes</taxon>
        <taxon>Olpidiales</taxon>
        <taxon>Olpidiaceae</taxon>
        <taxon>Olpidium</taxon>
    </lineage>
</organism>
<keyword evidence="2" id="KW-0687">Ribonucleoprotein</keyword>
<dbReference type="Pfam" id="PF00542">
    <property type="entry name" value="Ribosomal_L12"/>
    <property type="match status" value="1"/>
</dbReference>
<name>A0A8H7ZTF6_9FUNG</name>
<dbReference type="OrthoDB" id="250175at2759"/>
<evidence type="ECO:0000259" key="4">
    <source>
        <dbReference type="Pfam" id="PF00542"/>
    </source>
</evidence>
<evidence type="ECO:0000313" key="6">
    <source>
        <dbReference type="Proteomes" id="UP000673691"/>
    </source>
</evidence>
<dbReference type="PANTHER" id="PTHR45987">
    <property type="entry name" value="39S RIBOSOMAL PROTEIN L12"/>
    <property type="match status" value="1"/>
</dbReference>
<evidence type="ECO:0000256" key="2">
    <source>
        <dbReference type="ARBA" id="ARBA00023274"/>
    </source>
</evidence>
<reference evidence="5 6" key="1">
    <citation type="journal article" name="Sci. Rep.">
        <title>Genome-scale phylogenetic analyses confirm Olpidium as the closest living zoosporic fungus to the non-flagellated, terrestrial fungi.</title>
        <authorList>
            <person name="Chang Y."/>
            <person name="Rochon D."/>
            <person name="Sekimoto S."/>
            <person name="Wang Y."/>
            <person name="Chovatia M."/>
            <person name="Sandor L."/>
            <person name="Salamov A."/>
            <person name="Grigoriev I.V."/>
            <person name="Stajich J.E."/>
            <person name="Spatafora J.W."/>
        </authorList>
    </citation>
    <scope>NUCLEOTIDE SEQUENCE [LARGE SCALE GENOMIC DNA]</scope>
    <source>
        <strain evidence="5">S191</strain>
    </source>
</reference>
<sequence>MPASAASFADRFPFCFARRPELDSTRLRRQQHEWCSLSCTGGEHAGTQGHAPGAFTPALSGCRTSPFGGSAAGLLRPSGPWCGLGTEKARSLRVVDVGPSSPFPFPTGRPSLFGATAVLRLRTAASCVVCADLLGSEALAGAESRQRRHRQPKGFVHRGADLQTHPSGDVDIGEGAQGILDPSAQRKFLRRETVRKCGRRVNLWTPAVLTRLFPRAQSQLNIQDVAVQVAAAPSAAEAAPEEAVVDKSIEQTEFKVKLEAFDPASKAKIIREIKNIMPNLNLVEVGGFFPNGASEFCFRCAGSRSRFPSRVFVFDQAKKFVESAPKIVKEKITKNEAEELKTKLTALGATIVVE</sequence>
<dbReference type="InterPro" id="IPR013823">
    <property type="entry name" value="Ribosomal_bL12_C"/>
</dbReference>
<dbReference type="GO" id="GO:0003735">
    <property type="term" value="F:structural constituent of ribosome"/>
    <property type="evidence" value="ECO:0007669"/>
    <property type="project" value="InterPro"/>
</dbReference>